<evidence type="ECO:0000313" key="8">
    <source>
        <dbReference type="Proteomes" id="UP001157109"/>
    </source>
</evidence>
<feature type="transmembrane region" description="Helical" evidence="5">
    <location>
        <begin position="300"/>
        <end position="322"/>
    </location>
</feature>
<feature type="transmembrane region" description="Helical" evidence="5">
    <location>
        <begin position="334"/>
        <end position="356"/>
    </location>
</feature>
<evidence type="ECO:0000256" key="3">
    <source>
        <dbReference type="ARBA" id="ARBA00022989"/>
    </source>
</evidence>
<organism evidence="7 8">
    <name type="scientific">Arsenicicoccus piscis</name>
    <dbReference type="NCBI Taxonomy" id="673954"/>
    <lineage>
        <taxon>Bacteria</taxon>
        <taxon>Bacillati</taxon>
        <taxon>Actinomycetota</taxon>
        <taxon>Actinomycetes</taxon>
        <taxon>Micrococcales</taxon>
        <taxon>Intrasporangiaceae</taxon>
        <taxon>Arsenicicoccus</taxon>
    </lineage>
</organism>
<dbReference type="InterPro" id="IPR036259">
    <property type="entry name" value="MFS_trans_sf"/>
</dbReference>
<evidence type="ECO:0000256" key="5">
    <source>
        <dbReference type="SAM" id="Phobius"/>
    </source>
</evidence>
<keyword evidence="8" id="KW-1185">Reference proteome</keyword>
<dbReference type="InterPro" id="IPR011701">
    <property type="entry name" value="MFS"/>
</dbReference>
<sequence length="402" mass="41399">MLQTALRSYRDVLRLPGYPLISGLALLVRLPLFAVGVALALHAVNVLGASWAQAGLLTTATTVTGAITSPLRGRLLDRIGLRRTVAPCLLVTGICWCVGPFLPYVGLLVACTVAGLFTMPIWSIIRQAILAITAPQERQAALSLDSALAEVAFMGGPLLGIWAATSWPPRWSLTILGLLGVVAGVGFIVANVPLVAADHEATESVSRRQWFTPGFAVILAASAAASMVLTGTDVGIVATLRDWGRTADAGWVMAVWGFGSLLGGLVYGGLARGWRLLTLLALLSIVTIPASFAVGPLSLAILVTVAGLLCAPCITSASTAVAESVSPSAMGEAMGWHGSAMTVGAAIGAPFAGFVMDHAGAHWGFAAVGSVGLLVAVVGTLAVGLRRRQRDVRPEAATVTSR</sequence>
<gene>
    <name evidence="7" type="ORF">GCM10025862_10020</name>
</gene>
<accession>A0ABQ6HKJ5</accession>
<evidence type="ECO:0000256" key="4">
    <source>
        <dbReference type="ARBA" id="ARBA00023136"/>
    </source>
</evidence>
<keyword evidence="4 5" id="KW-0472">Membrane</keyword>
<comment type="subcellular location">
    <subcellularLocation>
        <location evidence="1">Cell membrane</location>
        <topology evidence="1">Multi-pass membrane protein</topology>
    </subcellularLocation>
</comment>
<dbReference type="InterPro" id="IPR020846">
    <property type="entry name" value="MFS_dom"/>
</dbReference>
<feature type="transmembrane region" description="Helical" evidence="5">
    <location>
        <begin position="146"/>
        <end position="165"/>
    </location>
</feature>
<protein>
    <submittedName>
        <fullName evidence="7">Major facilitator superfamily MFS</fullName>
    </submittedName>
</protein>
<comment type="caution">
    <text evidence="7">The sequence shown here is derived from an EMBL/GenBank/DDBJ whole genome shotgun (WGS) entry which is preliminary data.</text>
</comment>
<dbReference type="SUPFAM" id="SSF103473">
    <property type="entry name" value="MFS general substrate transporter"/>
    <property type="match status" value="1"/>
</dbReference>
<dbReference type="PROSITE" id="PS50850">
    <property type="entry name" value="MFS"/>
    <property type="match status" value="1"/>
</dbReference>
<name>A0ABQ6HKJ5_9MICO</name>
<evidence type="ECO:0000256" key="1">
    <source>
        <dbReference type="ARBA" id="ARBA00004651"/>
    </source>
</evidence>
<evidence type="ECO:0000259" key="6">
    <source>
        <dbReference type="PROSITE" id="PS50850"/>
    </source>
</evidence>
<feature type="transmembrane region" description="Helical" evidence="5">
    <location>
        <begin position="249"/>
        <end position="269"/>
    </location>
</feature>
<evidence type="ECO:0000256" key="2">
    <source>
        <dbReference type="ARBA" id="ARBA00022692"/>
    </source>
</evidence>
<feature type="transmembrane region" description="Helical" evidence="5">
    <location>
        <begin position="209"/>
        <end position="229"/>
    </location>
</feature>
<dbReference type="RefSeq" id="WP_241442695.1">
    <property type="nucleotide sequence ID" value="NZ_BSUJ01000001.1"/>
</dbReference>
<feature type="transmembrane region" description="Helical" evidence="5">
    <location>
        <begin position="362"/>
        <end position="385"/>
    </location>
</feature>
<proteinExistence type="predicted"/>
<feature type="transmembrane region" description="Helical" evidence="5">
    <location>
        <begin position="276"/>
        <end position="294"/>
    </location>
</feature>
<evidence type="ECO:0000313" key="7">
    <source>
        <dbReference type="EMBL" id="GMA18981.1"/>
    </source>
</evidence>
<dbReference type="Gene3D" id="1.20.1250.20">
    <property type="entry name" value="MFS general substrate transporter like domains"/>
    <property type="match status" value="1"/>
</dbReference>
<dbReference type="PANTHER" id="PTHR23542">
    <property type="match status" value="1"/>
</dbReference>
<dbReference type="PANTHER" id="PTHR23542:SF1">
    <property type="entry name" value="MAJOR FACILITATOR SUPERFAMILY (MFS) PROFILE DOMAIN-CONTAINING PROTEIN"/>
    <property type="match status" value="1"/>
</dbReference>
<dbReference type="EMBL" id="BSUJ01000001">
    <property type="protein sequence ID" value="GMA18981.1"/>
    <property type="molecule type" value="Genomic_DNA"/>
</dbReference>
<dbReference type="Pfam" id="PF07690">
    <property type="entry name" value="MFS_1"/>
    <property type="match status" value="1"/>
</dbReference>
<keyword evidence="2 5" id="KW-0812">Transmembrane</keyword>
<feature type="transmembrane region" description="Helical" evidence="5">
    <location>
        <begin position="107"/>
        <end position="125"/>
    </location>
</feature>
<dbReference type="Proteomes" id="UP001157109">
    <property type="component" value="Unassembled WGS sequence"/>
</dbReference>
<feature type="transmembrane region" description="Helical" evidence="5">
    <location>
        <begin position="20"/>
        <end position="44"/>
    </location>
</feature>
<reference evidence="8" key="1">
    <citation type="journal article" date="2019" name="Int. J. Syst. Evol. Microbiol.">
        <title>The Global Catalogue of Microorganisms (GCM) 10K type strain sequencing project: providing services to taxonomists for standard genome sequencing and annotation.</title>
        <authorList>
            <consortium name="The Broad Institute Genomics Platform"/>
            <consortium name="The Broad Institute Genome Sequencing Center for Infectious Disease"/>
            <person name="Wu L."/>
            <person name="Ma J."/>
        </authorList>
    </citation>
    <scope>NUCLEOTIDE SEQUENCE [LARGE SCALE GENOMIC DNA]</scope>
    <source>
        <strain evidence="8">NBRC 105830</strain>
    </source>
</reference>
<feature type="transmembrane region" description="Helical" evidence="5">
    <location>
        <begin position="171"/>
        <end position="197"/>
    </location>
</feature>
<keyword evidence="3 5" id="KW-1133">Transmembrane helix</keyword>
<feature type="domain" description="Major facilitator superfamily (MFS) profile" evidence="6">
    <location>
        <begin position="284"/>
        <end position="402"/>
    </location>
</feature>